<sequence length="279" mass="31447">MMFANWPSNRPRISHLYLSPNVTNLNRRVYHSLTEPPRNVKECIDWLIALKGKDGEKNLKALGAALHKILADKPVGKMKVPALEKIKVITKKFLEKPENTRLLSSNELKWRFQEPLDKGFGAAQAFGLVPKSNYKNVIQTKGVTAKTVSKNLIKVVDGCEQFLENIKVPDHYKSAYSPEATWDASCAKDVEAYAIIFMGVAPMLYAGLHCFRLMSLYAWWGGPDSEAAKNMPEVLKAVGYVEPEYRAGMSAANVRRALRPVDYEILGIIYDLCGFWAFY</sequence>
<dbReference type="VEuPathDB" id="PiroplasmaDB:BOVATA_030180"/>
<reference evidence="2 3" key="1">
    <citation type="journal article" date="2017" name="BMC Genomics">
        <title>Whole-genome assembly of Babesia ovata and comparative genomics between closely related pathogens.</title>
        <authorList>
            <person name="Yamagishi J."/>
            <person name="Asada M."/>
            <person name="Hakimi H."/>
            <person name="Tanaka T.Q."/>
            <person name="Sugimoto C."/>
            <person name="Kawazu S."/>
        </authorList>
    </citation>
    <scope>NUCLEOTIDE SEQUENCE [LARGE SCALE GENOMIC DNA]</scope>
    <source>
        <strain evidence="2 3">Miyake</strain>
    </source>
</reference>
<dbReference type="EMBL" id="BDSA01000003">
    <property type="protein sequence ID" value="GBE61517.1"/>
    <property type="molecule type" value="Genomic_DNA"/>
</dbReference>
<dbReference type="VEuPathDB" id="PiroplasmaDB:BOVATA_030100"/>
<dbReference type="RefSeq" id="XP_028867760.1">
    <property type="nucleotide sequence ID" value="XM_029011927.1"/>
</dbReference>
<evidence type="ECO:0000313" key="3">
    <source>
        <dbReference type="Proteomes" id="UP000236319"/>
    </source>
</evidence>
<proteinExistence type="predicted"/>
<protein>
    <submittedName>
        <fullName evidence="2">Uncharacterized protein</fullName>
    </submittedName>
</protein>
<keyword evidence="3" id="KW-1185">Reference proteome</keyword>
<comment type="caution">
    <text evidence="2">The sequence shown here is derived from an EMBL/GenBank/DDBJ whole genome shotgun (WGS) entry which is preliminary data.</text>
</comment>
<gene>
    <name evidence="1" type="ORF">BOVATA_030100</name>
    <name evidence="2" type="ORF">BOVATA_030180</name>
</gene>
<accession>A0A2H6KEV9</accession>
<name>A0A2H6KEV9_9APIC</name>
<evidence type="ECO:0000313" key="1">
    <source>
        <dbReference type="EMBL" id="GBE61517.1"/>
    </source>
</evidence>
<dbReference type="GeneID" id="39875287"/>
<dbReference type="AlphaFoldDB" id="A0A2H6KEV9"/>
<dbReference type="EMBL" id="BDSA01000003">
    <property type="protein sequence ID" value="GBE61525.1"/>
    <property type="molecule type" value="Genomic_DNA"/>
</dbReference>
<evidence type="ECO:0000313" key="2">
    <source>
        <dbReference type="EMBL" id="GBE61525.1"/>
    </source>
</evidence>
<dbReference type="Proteomes" id="UP000236319">
    <property type="component" value="Unassembled WGS sequence"/>
</dbReference>
<organism evidence="2 3">
    <name type="scientific">Babesia ovata</name>
    <dbReference type="NCBI Taxonomy" id="189622"/>
    <lineage>
        <taxon>Eukaryota</taxon>
        <taxon>Sar</taxon>
        <taxon>Alveolata</taxon>
        <taxon>Apicomplexa</taxon>
        <taxon>Aconoidasida</taxon>
        <taxon>Piroplasmida</taxon>
        <taxon>Babesiidae</taxon>
        <taxon>Babesia</taxon>
    </lineage>
</organism>